<dbReference type="AlphaFoldDB" id="A0AAD6IR53"/>
<protein>
    <submittedName>
        <fullName evidence="3">Uncharacterized protein</fullName>
    </submittedName>
</protein>
<reference evidence="3" key="1">
    <citation type="submission" date="2023-01" db="EMBL/GenBank/DDBJ databases">
        <title>The chitinases involved in constricting ring structure development in the nematode-trapping fungus Drechslerella dactyloides.</title>
        <authorList>
            <person name="Wang R."/>
            <person name="Zhang L."/>
            <person name="Tang P."/>
            <person name="Li S."/>
            <person name="Liang L."/>
        </authorList>
    </citation>
    <scope>NUCLEOTIDE SEQUENCE</scope>
    <source>
        <strain evidence="3">YMF1.00031</strain>
    </source>
</reference>
<evidence type="ECO:0000256" key="1">
    <source>
        <dbReference type="SAM" id="MobiDB-lite"/>
    </source>
</evidence>
<accession>A0AAD6IR53</accession>
<keyword evidence="2" id="KW-0472">Membrane</keyword>
<sequence>MEHNLHHHHHQPSEQTPLLPKYTPARDDNNPPRSPFRLVHAALLFTLLFAVFTPLYLFLLRPLSSCTTAIPPAPPHLFSRTTTADLRFVPLHVSDAALNSSHFPDKRLTGRIVILPPLNTKDHDLYFSLATVVRISSTAPDDTSRVVPQVVTGDNAKWLELRSHDTPPPSDSTTSPYITSIDTTTPSCASCTGHGGMDAREVWVDVYLRPATGYSGAILIHATTLAVEMAPCGEGELKKGKGGVEWVWTLSPNRRPVAPAATMK</sequence>
<feature type="compositionally biased region" description="Basic residues" evidence="1">
    <location>
        <begin position="1"/>
        <end position="10"/>
    </location>
</feature>
<feature type="transmembrane region" description="Helical" evidence="2">
    <location>
        <begin position="38"/>
        <end position="59"/>
    </location>
</feature>
<keyword evidence="2" id="KW-1133">Transmembrane helix</keyword>
<evidence type="ECO:0000313" key="4">
    <source>
        <dbReference type="Proteomes" id="UP001221413"/>
    </source>
</evidence>
<comment type="caution">
    <text evidence="3">The sequence shown here is derived from an EMBL/GenBank/DDBJ whole genome shotgun (WGS) entry which is preliminary data.</text>
</comment>
<keyword evidence="4" id="KW-1185">Reference proteome</keyword>
<evidence type="ECO:0000256" key="2">
    <source>
        <dbReference type="SAM" id="Phobius"/>
    </source>
</evidence>
<gene>
    <name evidence="3" type="ORF">Dda_7898</name>
</gene>
<name>A0AAD6IR53_DREDA</name>
<proteinExistence type="predicted"/>
<organism evidence="3 4">
    <name type="scientific">Drechslerella dactyloides</name>
    <name type="common">Nematode-trapping fungus</name>
    <name type="synonym">Arthrobotrys dactyloides</name>
    <dbReference type="NCBI Taxonomy" id="74499"/>
    <lineage>
        <taxon>Eukaryota</taxon>
        <taxon>Fungi</taxon>
        <taxon>Dikarya</taxon>
        <taxon>Ascomycota</taxon>
        <taxon>Pezizomycotina</taxon>
        <taxon>Orbiliomycetes</taxon>
        <taxon>Orbiliales</taxon>
        <taxon>Orbiliaceae</taxon>
        <taxon>Drechslerella</taxon>
    </lineage>
</organism>
<dbReference type="Proteomes" id="UP001221413">
    <property type="component" value="Unassembled WGS sequence"/>
</dbReference>
<feature type="region of interest" description="Disordered" evidence="1">
    <location>
        <begin position="1"/>
        <end position="30"/>
    </location>
</feature>
<keyword evidence="2" id="KW-0812">Transmembrane</keyword>
<dbReference type="EMBL" id="JAQGDS010000011">
    <property type="protein sequence ID" value="KAJ6257015.1"/>
    <property type="molecule type" value="Genomic_DNA"/>
</dbReference>
<evidence type="ECO:0000313" key="3">
    <source>
        <dbReference type="EMBL" id="KAJ6257015.1"/>
    </source>
</evidence>